<dbReference type="Proteomes" id="UP000011518">
    <property type="component" value="Unassembled WGS sequence"/>
</dbReference>
<evidence type="ECO:0000313" key="2">
    <source>
        <dbReference type="Proteomes" id="UP000011518"/>
    </source>
</evidence>
<accession>L9KI01</accession>
<organism evidence="1 2">
    <name type="scientific">Tupaia chinensis</name>
    <name type="common">Chinese tree shrew</name>
    <name type="synonym">Tupaia belangeri chinensis</name>
    <dbReference type="NCBI Taxonomy" id="246437"/>
    <lineage>
        <taxon>Eukaryota</taxon>
        <taxon>Metazoa</taxon>
        <taxon>Chordata</taxon>
        <taxon>Craniata</taxon>
        <taxon>Vertebrata</taxon>
        <taxon>Euteleostomi</taxon>
        <taxon>Mammalia</taxon>
        <taxon>Eutheria</taxon>
        <taxon>Euarchontoglires</taxon>
        <taxon>Scandentia</taxon>
        <taxon>Tupaiidae</taxon>
        <taxon>Tupaia</taxon>
    </lineage>
</organism>
<dbReference type="EMBL" id="KB320826">
    <property type="protein sequence ID" value="ELW62323.1"/>
    <property type="molecule type" value="Genomic_DNA"/>
</dbReference>
<keyword evidence="2" id="KW-1185">Reference proteome</keyword>
<dbReference type="InParanoid" id="L9KI01"/>
<reference evidence="2" key="2">
    <citation type="journal article" date="2013" name="Nat. Commun.">
        <title>Genome of the Chinese tree shrew.</title>
        <authorList>
            <person name="Fan Y."/>
            <person name="Huang Z.Y."/>
            <person name="Cao C.C."/>
            <person name="Chen C.S."/>
            <person name="Chen Y.X."/>
            <person name="Fan D.D."/>
            <person name="He J."/>
            <person name="Hou H.L."/>
            <person name="Hu L."/>
            <person name="Hu X.T."/>
            <person name="Jiang X.T."/>
            <person name="Lai R."/>
            <person name="Lang Y.S."/>
            <person name="Liang B."/>
            <person name="Liao S.G."/>
            <person name="Mu D."/>
            <person name="Ma Y.Y."/>
            <person name="Niu Y.Y."/>
            <person name="Sun X.Q."/>
            <person name="Xia J.Q."/>
            <person name="Xiao J."/>
            <person name="Xiong Z.Q."/>
            <person name="Xu L."/>
            <person name="Yang L."/>
            <person name="Zhang Y."/>
            <person name="Zhao W."/>
            <person name="Zhao X.D."/>
            <person name="Zheng Y.T."/>
            <person name="Zhou J.M."/>
            <person name="Zhu Y.B."/>
            <person name="Zhang G.J."/>
            <person name="Wang J."/>
            <person name="Yao Y.G."/>
        </authorList>
    </citation>
    <scope>NUCLEOTIDE SEQUENCE [LARGE SCALE GENOMIC DNA]</scope>
</reference>
<gene>
    <name evidence="1" type="ORF">TREES_T100021481</name>
</gene>
<protein>
    <submittedName>
        <fullName evidence="1">Uncharacterized protein</fullName>
    </submittedName>
</protein>
<reference evidence="2" key="1">
    <citation type="submission" date="2012-07" db="EMBL/GenBank/DDBJ databases">
        <title>Genome of the Chinese tree shrew, a rising model animal genetically related to primates.</title>
        <authorList>
            <person name="Zhang G."/>
            <person name="Fan Y."/>
            <person name="Yao Y."/>
            <person name="Huang Z."/>
        </authorList>
    </citation>
    <scope>NUCLEOTIDE SEQUENCE [LARGE SCALE GENOMIC DNA]</scope>
</reference>
<proteinExistence type="predicted"/>
<name>L9KI01_TUPCH</name>
<evidence type="ECO:0000313" key="1">
    <source>
        <dbReference type="EMBL" id="ELW62323.1"/>
    </source>
</evidence>
<dbReference type="AlphaFoldDB" id="L9KI01"/>
<sequence>MRVLVLGWSVIHVRLRSTSTPCPCHARSLERIRPLAYGVDREHCSLLARYELNALLRKPFTVQPVNSRFSAPWIHVRSEGIVLYSSVEIIQSTASSIEFPPCYKSEEVRNA</sequence>